<evidence type="ECO:0000256" key="6">
    <source>
        <dbReference type="HAMAP-Rule" id="MF_00265"/>
    </source>
</evidence>
<keyword evidence="1 6" id="KW-1277">Toxin-antitoxin system</keyword>
<keyword evidence="4 6" id="KW-0378">Hydrolase</keyword>
<dbReference type="InterPro" id="IPR029060">
    <property type="entry name" value="PIN-like_dom_sf"/>
</dbReference>
<dbReference type="Pfam" id="PF01850">
    <property type="entry name" value="PIN"/>
    <property type="match status" value="1"/>
</dbReference>
<feature type="domain" description="PIN" evidence="7">
    <location>
        <begin position="2"/>
        <end position="121"/>
    </location>
</feature>
<dbReference type="InterPro" id="IPR051619">
    <property type="entry name" value="TypeII_TA_RNase_PINc/VapC"/>
</dbReference>
<keyword evidence="2 6" id="KW-0540">Nuclease</keyword>
<evidence type="ECO:0000256" key="3">
    <source>
        <dbReference type="ARBA" id="ARBA00022723"/>
    </source>
</evidence>
<keyword evidence="3 6" id="KW-0479">Metal-binding</keyword>
<evidence type="ECO:0000313" key="9">
    <source>
        <dbReference type="Proteomes" id="UP001349994"/>
    </source>
</evidence>
<proteinExistence type="inferred from homology"/>
<dbReference type="PANTHER" id="PTHR35901">
    <property type="entry name" value="RIBONUCLEASE VAPC3"/>
    <property type="match status" value="1"/>
</dbReference>
<gene>
    <name evidence="6" type="primary">vapC</name>
    <name evidence="8" type="ORF">VIN30_07180</name>
</gene>
<dbReference type="RefSeq" id="WP_338210418.1">
    <property type="nucleotide sequence ID" value="NZ_JAYMFF010000013.1"/>
</dbReference>
<dbReference type="InterPro" id="IPR022907">
    <property type="entry name" value="VapC_family"/>
</dbReference>
<comment type="cofactor">
    <cofactor evidence="6">
        <name>Mg(2+)</name>
        <dbReference type="ChEBI" id="CHEBI:18420"/>
    </cofactor>
</comment>
<evidence type="ECO:0000256" key="2">
    <source>
        <dbReference type="ARBA" id="ARBA00022722"/>
    </source>
</evidence>
<evidence type="ECO:0000313" key="8">
    <source>
        <dbReference type="EMBL" id="MEC4176228.1"/>
    </source>
</evidence>
<dbReference type="HAMAP" id="MF_00265">
    <property type="entry name" value="VapC_Nob1"/>
    <property type="match status" value="1"/>
</dbReference>
<feature type="binding site" evidence="6">
    <location>
        <position position="5"/>
    </location>
    <ligand>
        <name>Mg(2+)</name>
        <dbReference type="ChEBI" id="CHEBI:18420"/>
    </ligand>
</feature>
<comment type="similarity">
    <text evidence="6">Belongs to the PINc/VapC protein family.</text>
</comment>
<dbReference type="InterPro" id="IPR002716">
    <property type="entry name" value="PIN_dom"/>
</dbReference>
<dbReference type="Gene3D" id="3.40.50.1010">
    <property type="entry name" value="5'-nuclease"/>
    <property type="match status" value="1"/>
</dbReference>
<keyword evidence="9" id="KW-1185">Reference proteome</keyword>
<evidence type="ECO:0000256" key="4">
    <source>
        <dbReference type="ARBA" id="ARBA00022801"/>
    </source>
</evidence>
<dbReference type="CDD" id="cd09873">
    <property type="entry name" value="PIN_Pae0151-like"/>
    <property type="match status" value="1"/>
</dbReference>
<evidence type="ECO:0000256" key="5">
    <source>
        <dbReference type="ARBA" id="ARBA00022842"/>
    </source>
</evidence>
<accession>A0ABU6IIF5</accession>
<reference evidence="8 9" key="1">
    <citation type="submission" date="2024-01" db="EMBL/GenBank/DDBJ databases">
        <title>novel species in genus Adlercreutzia.</title>
        <authorList>
            <person name="Liu X."/>
        </authorList>
    </citation>
    <scope>NUCLEOTIDE SEQUENCE [LARGE SCALE GENOMIC DNA]</scope>
    <source>
        <strain evidence="8 9">R7</strain>
    </source>
</reference>
<dbReference type="EC" id="3.1.-.-" evidence="6"/>
<dbReference type="PANTHER" id="PTHR35901:SF1">
    <property type="entry name" value="EXONUCLEASE VAPC9"/>
    <property type="match status" value="1"/>
</dbReference>
<dbReference type="SUPFAM" id="SSF88723">
    <property type="entry name" value="PIN domain-like"/>
    <property type="match status" value="1"/>
</dbReference>
<evidence type="ECO:0000259" key="7">
    <source>
        <dbReference type="Pfam" id="PF01850"/>
    </source>
</evidence>
<keyword evidence="6" id="KW-0800">Toxin</keyword>
<dbReference type="EMBL" id="JAYMFF010000013">
    <property type="protein sequence ID" value="MEC4176228.1"/>
    <property type="molecule type" value="Genomic_DNA"/>
</dbReference>
<comment type="caution">
    <text evidence="8">The sequence shown here is derived from an EMBL/GenBank/DDBJ whole genome shotgun (WGS) entry which is preliminary data.</text>
</comment>
<organism evidence="8 9">
    <name type="scientific">Adlercreutzia wanghongyangiae</name>
    <dbReference type="NCBI Taxonomy" id="3111451"/>
    <lineage>
        <taxon>Bacteria</taxon>
        <taxon>Bacillati</taxon>
        <taxon>Actinomycetota</taxon>
        <taxon>Coriobacteriia</taxon>
        <taxon>Eggerthellales</taxon>
        <taxon>Eggerthellaceae</taxon>
        <taxon>Adlercreutzia</taxon>
    </lineage>
</organism>
<comment type="function">
    <text evidence="6">Toxic component of a toxin-antitoxin (TA) system. An RNase.</text>
</comment>
<dbReference type="InterPro" id="IPR044153">
    <property type="entry name" value="PIN_Pae0151-like"/>
</dbReference>
<sequence>MIVLDANAAVAIALGTEDGGALKALQLEEELIAAPQLLHAEVAHVLTKYVRGGYCDAAEAVAVGRDAMALVDEYYEDASLWTEALTESVRLGHSSYDLFYLVLARRLGATLFTLDRKLQALCAANGVSCLWIDSEF</sequence>
<name>A0ABU6IIF5_9ACTN</name>
<evidence type="ECO:0000256" key="1">
    <source>
        <dbReference type="ARBA" id="ARBA00022649"/>
    </source>
</evidence>
<keyword evidence="5 6" id="KW-0460">Magnesium</keyword>
<dbReference type="Proteomes" id="UP001349994">
    <property type="component" value="Unassembled WGS sequence"/>
</dbReference>
<feature type="binding site" evidence="6">
    <location>
        <position position="97"/>
    </location>
    <ligand>
        <name>Mg(2+)</name>
        <dbReference type="ChEBI" id="CHEBI:18420"/>
    </ligand>
</feature>
<protein>
    <recommendedName>
        <fullName evidence="6">Ribonuclease VapC</fullName>
        <shortName evidence="6">RNase VapC</shortName>
        <ecNumber evidence="6">3.1.-.-</ecNumber>
    </recommendedName>
    <alternativeName>
        <fullName evidence="6">Toxin VapC</fullName>
    </alternativeName>
</protein>